<reference evidence="9" key="1">
    <citation type="submission" date="2019-06" db="EMBL/GenBank/DDBJ databases">
        <title>Complete genome sequence of Methylogaea oryzae strain JCM16910.</title>
        <authorList>
            <person name="Asakawa S."/>
        </authorList>
    </citation>
    <scope>NUCLEOTIDE SEQUENCE</scope>
    <source>
        <strain evidence="9">E10</strain>
    </source>
</reference>
<dbReference type="PANTHER" id="PTHR13767:SF2">
    <property type="entry name" value="PSEUDOURIDYLATE SYNTHASE TRUB1"/>
    <property type="match status" value="1"/>
</dbReference>
<sequence>MAQRRRNKGREVNGILLLDKTPAVTSNTTLQDVKRLFQAKKAGHTGSLDPLASGLLPICFGEATKLSGFLLNQDKRYEVLIRLGVTTSTADAEGEVLERKPVPALDEGLVESALARFRGDIEQVPPMYSALKHQGQRLYELARQGVEVERAARPVTIHALRLLAMTGDTLSLEVHCSKGTYVRTLAEDIGAALGCGAHVAALRRTAVGGSYSVAEAVTVTQLQSMSDEERLACLLPVDHALQDMPSVTLSEELCFFIRQGQSVFVPKVPPAASWLRLYDKLGVLVGVGEVADDGKVAPRRLLRV</sequence>
<keyword evidence="3 5" id="KW-0819">tRNA processing</keyword>
<dbReference type="RefSeq" id="WP_221048584.1">
    <property type="nucleotide sequence ID" value="NZ_AP019782.1"/>
</dbReference>
<dbReference type="CDD" id="cd02573">
    <property type="entry name" value="PseudoU_synth_EcTruB"/>
    <property type="match status" value="1"/>
</dbReference>
<dbReference type="InterPro" id="IPR015240">
    <property type="entry name" value="tRNA_sdUridine_synth_fam1_C"/>
</dbReference>
<dbReference type="Pfam" id="PF09157">
    <property type="entry name" value="TruB-C_2"/>
    <property type="match status" value="1"/>
</dbReference>
<accession>A0A8D5AM12</accession>
<dbReference type="FunFam" id="3.30.2350.10:FF:000011">
    <property type="entry name" value="tRNA pseudouridine synthase B"/>
    <property type="match status" value="1"/>
</dbReference>
<dbReference type="NCBIfam" id="TIGR00431">
    <property type="entry name" value="TruB"/>
    <property type="match status" value="1"/>
</dbReference>
<organism evidence="9 10">
    <name type="scientific">Methylogaea oryzae</name>
    <dbReference type="NCBI Taxonomy" id="1295382"/>
    <lineage>
        <taxon>Bacteria</taxon>
        <taxon>Pseudomonadati</taxon>
        <taxon>Pseudomonadota</taxon>
        <taxon>Gammaproteobacteria</taxon>
        <taxon>Methylococcales</taxon>
        <taxon>Methylococcaceae</taxon>
        <taxon>Methylogaea</taxon>
    </lineage>
</organism>
<dbReference type="GO" id="GO:1990481">
    <property type="term" value="P:mRNA pseudouridine synthesis"/>
    <property type="evidence" value="ECO:0007669"/>
    <property type="project" value="TreeGrafter"/>
</dbReference>
<proteinExistence type="inferred from homology"/>
<comment type="catalytic activity">
    <reaction evidence="1 5">
        <text>uridine(55) in tRNA = pseudouridine(55) in tRNA</text>
        <dbReference type="Rhea" id="RHEA:42532"/>
        <dbReference type="Rhea" id="RHEA-COMP:10101"/>
        <dbReference type="Rhea" id="RHEA-COMP:10102"/>
        <dbReference type="ChEBI" id="CHEBI:65314"/>
        <dbReference type="ChEBI" id="CHEBI:65315"/>
        <dbReference type="EC" id="5.4.99.25"/>
    </reaction>
</comment>
<dbReference type="InterPro" id="IPR032819">
    <property type="entry name" value="TruB_C"/>
</dbReference>
<evidence type="ECO:0000313" key="9">
    <source>
        <dbReference type="EMBL" id="BBL70680.1"/>
    </source>
</evidence>
<comment type="function">
    <text evidence="5">Responsible for synthesis of pseudouridine from uracil-55 in the psi GC loop of transfer RNAs.</text>
</comment>
<evidence type="ECO:0000256" key="1">
    <source>
        <dbReference type="ARBA" id="ARBA00000385"/>
    </source>
</evidence>
<dbReference type="EMBL" id="AP019782">
    <property type="protein sequence ID" value="BBL70680.1"/>
    <property type="molecule type" value="Genomic_DNA"/>
</dbReference>
<dbReference type="KEGG" id="moz:MoryE10_12860"/>
<evidence type="ECO:0000313" key="10">
    <source>
        <dbReference type="Proteomes" id="UP000824988"/>
    </source>
</evidence>
<keyword evidence="10" id="KW-1185">Reference proteome</keyword>
<dbReference type="InterPro" id="IPR014780">
    <property type="entry name" value="tRNA_psdUridine_synth_TruB"/>
</dbReference>
<dbReference type="Pfam" id="PF16198">
    <property type="entry name" value="TruB_C_2"/>
    <property type="match status" value="1"/>
</dbReference>
<evidence type="ECO:0000259" key="8">
    <source>
        <dbReference type="Pfam" id="PF16198"/>
    </source>
</evidence>
<evidence type="ECO:0000256" key="3">
    <source>
        <dbReference type="ARBA" id="ARBA00022694"/>
    </source>
</evidence>
<dbReference type="GO" id="GO:0160148">
    <property type="term" value="F:tRNA pseudouridine(55) synthase activity"/>
    <property type="evidence" value="ECO:0007669"/>
    <property type="project" value="UniProtKB-EC"/>
</dbReference>
<evidence type="ECO:0000259" key="7">
    <source>
        <dbReference type="Pfam" id="PF09157"/>
    </source>
</evidence>
<keyword evidence="4 5" id="KW-0413">Isomerase</keyword>
<dbReference type="AlphaFoldDB" id="A0A8D5AM12"/>
<feature type="active site" description="Nucleophile" evidence="5">
    <location>
        <position position="49"/>
    </location>
</feature>
<dbReference type="HAMAP" id="MF_01080">
    <property type="entry name" value="TruB_bact"/>
    <property type="match status" value="1"/>
</dbReference>
<dbReference type="GO" id="GO:0031119">
    <property type="term" value="P:tRNA pseudouridine synthesis"/>
    <property type="evidence" value="ECO:0007669"/>
    <property type="project" value="UniProtKB-UniRule"/>
</dbReference>
<dbReference type="Proteomes" id="UP000824988">
    <property type="component" value="Chromosome"/>
</dbReference>
<dbReference type="GO" id="GO:0003723">
    <property type="term" value="F:RNA binding"/>
    <property type="evidence" value="ECO:0007669"/>
    <property type="project" value="InterPro"/>
</dbReference>
<dbReference type="Pfam" id="PF01509">
    <property type="entry name" value="TruB_N"/>
    <property type="match status" value="1"/>
</dbReference>
<dbReference type="EC" id="5.4.99.25" evidence="5"/>
<evidence type="ECO:0000259" key="6">
    <source>
        <dbReference type="Pfam" id="PF01509"/>
    </source>
</evidence>
<evidence type="ECO:0000256" key="2">
    <source>
        <dbReference type="ARBA" id="ARBA00005642"/>
    </source>
</evidence>
<comment type="similarity">
    <text evidence="2 5">Belongs to the pseudouridine synthase TruB family. Type 1 subfamily.</text>
</comment>
<feature type="domain" description="Pseudouridine synthase II N-terminal" evidence="6">
    <location>
        <begin position="34"/>
        <end position="182"/>
    </location>
</feature>
<name>A0A8D5AM12_9GAMM</name>
<dbReference type="CDD" id="cd21152">
    <property type="entry name" value="PUA_TruB_bacterial"/>
    <property type="match status" value="1"/>
</dbReference>
<dbReference type="PANTHER" id="PTHR13767">
    <property type="entry name" value="TRNA-PSEUDOURIDINE SYNTHASE"/>
    <property type="match status" value="1"/>
</dbReference>
<gene>
    <name evidence="5 9" type="primary">truB</name>
    <name evidence="9" type="ORF">MoryE10_12860</name>
</gene>
<feature type="domain" description="tRNA pseudouridine synthase II TruB subfamily 1 C-terminal" evidence="7">
    <location>
        <begin position="245"/>
        <end position="302"/>
    </location>
</feature>
<evidence type="ECO:0000256" key="4">
    <source>
        <dbReference type="ARBA" id="ARBA00023235"/>
    </source>
</evidence>
<dbReference type="InterPro" id="IPR002501">
    <property type="entry name" value="PsdUridine_synth_N"/>
</dbReference>
<evidence type="ECO:0000256" key="5">
    <source>
        <dbReference type="HAMAP-Rule" id="MF_01080"/>
    </source>
</evidence>
<feature type="domain" description="tRNA pseudouridylate synthase B C-terminal" evidence="8">
    <location>
        <begin position="183"/>
        <end position="242"/>
    </location>
</feature>
<protein>
    <recommendedName>
        <fullName evidence="5">tRNA pseudouridine synthase B</fullName>
        <ecNumber evidence="5">5.4.99.25</ecNumber>
    </recommendedName>
    <alternativeName>
        <fullName evidence="5">tRNA pseudouridine(55) synthase</fullName>
        <shortName evidence="5">Psi55 synthase</shortName>
    </alternativeName>
    <alternativeName>
        <fullName evidence="5">tRNA pseudouridylate synthase</fullName>
    </alternativeName>
    <alternativeName>
        <fullName evidence="5">tRNA-uridine isomerase</fullName>
    </alternativeName>
</protein>